<organism evidence="5 6">
    <name type="scientific">Sulfidibacter corallicola</name>
    <dbReference type="NCBI Taxonomy" id="2818388"/>
    <lineage>
        <taxon>Bacteria</taxon>
        <taxon>Pseudomonadati</taxon>
        <taxon>Acidobacteriota</taxon>
        <taxon>Holophagae</taxon>
        <taxon>Acanthopleuribacterales</taxon>
        <taxon>Acanthopleuribacteraceae</taxon>
        <taxon>Sulfidibacter</taxon>
    </lineage>
</organism>
<dbReference type="InterPro" id="IPR014284">
    <property type="entry name" value="RNA_pol_sigma-70_dom"/>
</dbReference>
<dbReference type="KEGG" id="scor:J3U87_03850"/>
<dbReference type="InterPro" id="IPR036388">
    <property type="entry name" value="WH-like_DNA-bd_sf"/>
</dbReference>
<accession>A0A8A4TRG2</accession>
<evidence type="ECO:0000313" key="6">
    <source>
        <dbReference type="Proteomes" id="UP000663929"/>
    </source>
</evidence>
<dbReference type="NCBIfam" id="TIGR02999">
    <property type="entry name" value="Sig-70_X6"/>
    <property type="match status" value="1"/>
</dbReference>
<feature type="domain" description="RNA polymerase sigma-70 ECF-like HTH" evidence="4">
    <location>
        <begin position="11"/>
        <end position="192"/>
    </location>
</feature>
<keyword evidence="1" id="KW-0805">Transcription regulation</keyword>
<dbReference type="InterPro" id="IPR011517">
    <property type="entry name" value="RNA_pol_sigma70_ECF-like"/>
</dbReference>
<reference evidence="5" key="1">
    <citation type="submission" date="2021-03" db="EMBL/GenBank/DDBJ databases">
        <title>Acanthopleuribacteraceae sp. M133.</title>
        <authorList>
            <person name="Wang G."/>
        </authorList>
    </citation>
    <scope>NUCLEOTIDE SEQUENCE</scope>
    <source>
        <strain evidence="5">M133</strain>
    </source>
</reference>
<dbReference type="PANTHER" id="PTHR43133:SF39">
    <property type="entry name" value="SIMILAR TO RNA POLYMERASE SIGMA-E FACTOR"/>
    <property type="match status" value="1"/>
</dbReference>
<evidence type="ECO:0000256" key="2">
    <source>
        <dbReference type="ARBA" id="ARBA00023082"/>
    </source>
</evidence>
<dbReference type="EMBL" id="CP071793">
    <property type="protein sequence ID" value="QTD51581.1"/>
    <property type="molecule type" value="Genomic_DNA"/>
</dbReference>
<dbReference type="Gene3D" id="1.10.10.10">
    <property type="entry name" value="Winged helix-like DNA-binding domain superfamily/Winged helix DNA-binding domain"/>
    <property type="match status" value="1"/>
</dbReference>
<evidence type="ECO:0000256" key="1">
    <source>
        <dbReference type="ARBA" id="ARBA00023015"/>
    </source>
</evidence>
<evidence type="ECO:0000259" key="4">
    <source>
        <dbReference type="Pfam" id="PF07638"/>
    </source>
</evidence>
<dbReference type="Pfam" id="PF07638">
    <property type="entry name" value="Sigma70_ECF"/>
    <property type="match status" value="1"/>
</dbReference>
<keyword evidence="3" id="KW-0804">Transcription</keyword>
<protein>
    <submittedName>
        <fullName evidence="5">Sigma-70 family RNA polymerase sigma factor</fullName>
    </submittedName>
</protein>
<dbReference type="GO" id="GO:0006352">
    <property type="term" value="P:DNA-templated transcription initiation"/>
    <property type="evidence" value="ECO:0007669"/>
    <property type="project" value="InterPro"/>
</dbReference>
<dbReference type="SUPFAM" id="SSF88659">
    <property type="entry name" value="Sigma3 and sigma4 domains of RNA polymerase sigma factors"/>
    <property type="match status" value="1"/>
</dbReference>
<dbReference type="PANTHER" id="PTHR43133">
    <property type="entry name" value="RNA POLYMERASE ECF-TYPE SIGMA FACTO"/>
    <property type="match status" value="1"/>
</dbReference>
<dbReference type="AlphaFoldDB" id="A0A8A4TRG2"/>
<evidence type="ECO:0000256" key="3">
    <source>
        <dbReference type="ARBA" id="ARBA00023163"/>
    </source>
</evidence>
<dbReference type="RefSeq" id="WP_237381709.1">
    <property type="nucleotide sequence ID" value="NZ_CP071793.1"/>
</dbReference>
<dbReference type="GO" id="GO:0016987">
    <property type="term" value="F:sigma factor activity"/>
    <property type="evidence" value="ECO:0007669"/>
    <property type="project" value="UniProtKB-KW"/>
</dbReference>
<dbReference type="NCBIfam" id="TIGR02937">
    <property type="entry name" value="sigma70-ECF"/>
    <property type="match status" value="1"/>
</dbReference>
<proteinExistence type="predicted"/>
<sequence length="205" mass="23512">MTEHAPSVDHKSITSLLKKWQDGCDGSEEALLRLVYAELKKISSAFLKREKGHISLQTTELVNEAYIRLMGTREIRWEDRAHYFGIAAKVMRQLISDHLRTKNAQKRGGGEPPLVLEEDLHGVTEDRRHINLQDLDMALRELDEMDPRKCKIVELRYFAGLSIEDTGKVLSISPATVKREWNVAKAWLYRYMTGHSIPGEGNRET</sequence>
<evidence type="ECO:0000313" key="5">
    <source>
        <dbReference type="EMBL" id="QTD51581.1"/>
    </source>
</evidence>
<dbReference type="InterPro" id="IPR013324">
    <property type="entry name" value="RNA_pol_sigma_r3/r4-like"/>
</dbReference>
<dbReference type="Proteomes" id="UP000663929">
    <property type="component" value="Chromosome"/>
</dbReference>
<gene>
    <name evidence="5" type="ORF">J3U87_03850</name>
</gene>
<name>A0A8A4TRG2_SULCO</name>
<dbReference type="InterPro" id="IPR039425">
    <property type="entry name" value="RNA_pol_sigma-70-like"/>
</dbReference>
<keyword evidence="2" id="KW-0731">Sigma factor</keyword>
<dbReference type="InterPro" id="IPR053812">
    <property type="entry name" value="HTH_Sigma70_ECF-like"/>
</dbReference>
<keyword evidence="6" id="KW-1185">Reference proteome</keyword>